<sequence length="151" mass="17312">MFPCNPASENTHDYSHHVLPSPRHVVKQRVGEKTRRKRNKDDSLYEYPKTRNLEKPGRCTTARLLFPFFPRQRLGSWWCIHNTGWIHTHTHILSSVSSPIGRYTTQSHTRITLSSTFHLSPSPSPCSVLHLVSILLGPTCRGQFLSSFAIH</sequence>
<comment type="caution">
    <text evidence="2">The sequence shown here is derived from an EMBL/GenBank/DDBJ whole genome shotgun (WGS) entry which is preliminary data.</text>
</comment>
<feature type="compositionally biased region" description="Basic and acidic residues" evidence="1">
    <location>
        <begin position="29"/>
        <end position="43"/>
    </location>
</feature>
<feature type="region of interest" description="Disordered" evidence="1">
    <location>
        <begin position="1"/>
        <end position="43"/>
    </location>
</feature>
<dbReference type="Proteomes" id="UP001152607">
    <property type="component" value="Unassembled WGS sequence"/>
</dbReference>
<reference evidence="2" key="1">
    <citation type="submission" date="2023-01" db="EMBL/GenBank/DDBJ databases">
        <authorList>
            <person name="Van Ghelder C."/>
            <person name="Rancurel C."/>
        </authorList>
    </citation>
    <scope>NUCLEOTIDE SEQUENCE</scope>
    <source>
        <strain evidence="2">CNCM I-4278</strain>
    </source>
</reference>
<accession>A0A9W4UQH2</accession>
<protein>
    <submittedName>
        <fullName evidence="2">Uncharacterized protein</fullName>
    </submittedName>
</protein>
<dbReference type="EMBL" id="CAOQHR010000010">
    <property type="protein sequence ID" value="CAI6340260.1"/>
    <property type="molecule type" value="Genomic_DNA"/>
</dbReference>
<gene>
    <name evidence="2" type="ORF">PDIGIT_LOCUS13435</name>
</gene>
<organism evidence="2 3">
    <name type="scientific">Periconia digitata</name>
    <dbReference type="NCBI Taxonomy" id="1303443"/>
    <lineage>
        <taxon>Eukaryota</taxon>
        <taxon>Fungi</taxon>
        <taxon>Dikarya</taxon>
        <taxon>Ascomycota</taxon>
        <taxon>Pezizomycotina</taxon>
        <taxon>Dothideomycetes</taxon>
        <taxon>Pleosporomycetidae</taxon>
        <taxon>Pleosporales</taxon>
        <taxon>Massarineae</taxon>
        <taxon>Periconiaceae</taxon>
        <taxon>Periconia</taxon>
    </lineage>
</organism>
<name>A0A9W4UQH2_9PLEO</name>
<evidence type="ECO:0000313" key="2">
    <source>
        <dbReference type="EMBL" id="CAI6340260.1"/>
    </source>
</evidence>
<evidence type="ECO:0000313" key="3">
    <source>
        <dbReference type="Proteomes" id="UP001152607"/>
    </source>
</evidence>
<proteinExistence type="predicted"/>
<keyword evidence="3" id="KW-1185">Reference proteome</keyword>
<dbReference type="AlphaFoldDB" id="A0A9W4UQH2"/>
<evidence type="ECO:0000256" key="1">
    <source>
        <dbReference type="SAM" id="MobiDB-lite"/>
    </source>
</evidence>